<dbReference type="Proteomes" id="UP000239736">
    <property type="component" value="Unassembled WGS sequence"/>
</dbReference>
<comment type="caution">
    <text evidence="1">The sequence shown here is derived from an EMBL/GenBank/DDBJ whole genome shotgun (WGS) entry which is preliminary data.</text>
</comment>
<reference evidence="1 2" key="1">
    <citation type="submission" date="2018-01" db="EMBL/GenBank/DDBJ databases">
        <title>Genomic Encyclopedia of Archaeal and Bacterial Type Strains, Phase II (KMG-II): from individual species to whole genera.</title>
        <authorList>
            <person name="Goeker M."/>
        </authorList>
    </citation>
    <scope>NUCLEOTIDE SEQUENCE [LARGE SCALE GENOMIC DNA]</scope>
    <source>
        <strain evidence="1 2">DSM 12048</strain>
    </source>
</reference>
<accession>A0A2S5JLE3</accession>
<evidence type="ECO:0000313" key="2">
    <source>
        <dbReference type="Proteomes" id="UP000239736"/>
    </source>
</evidence>
<sequence>MLRIWIFAACIAGLYALGHTRVEDKPDTPGPRAVNFSLSQTRIAPRIPSSASWQVVLPGMNETVSGFRADPVHARPATPGPHWGTGADLAANDDIPDATAYLARPRLPR</sequence>
<keyword evidence="2" id="KW-1185">Reference proteome</keyword>
<organism evidence="1 2">
    <name type="scientific">Albidovulum inexpectatum</name>
    <dbReference type="NCBI Taxonomy" id="196587"/>
    <lineage>
        <taxon>Bacteria</taxon>
        <taxon>Pseudomonadati</taxon>
        <taxon>Pseudomonadota</taxon>
        <taxon>Alphaproteobacteria</taxon>
        <taxon>Rhodobacterales</taxon>
        <taxon>Paracoccaceae</taxon>
        <taxon>Albidovulum</taxon>
    </lineage>
</organism>
<protein>
    <submittedName>
        <fullName evidence="1">Uncharacterized protein</fullName>
    </submittedName>
</protein>
<dbReference type="EMBL" id="PRDS01000001">
    <property type="protein sequence ID" value="PPB82243.1"/>
    <property type="molecule type" value="Genomic_DNA"/>
</dbReference>
<dbReference type="RefSeq" id="WP_104068819.1">
    <property type="nucleotide sequence ID" value="NZ_PRDS01000001.1"/>
</dbReference>
<evidence type="ECO:0000313" key="1">
    <source>
        <dbReference type="EMBL" id="PPB82243.1"/>
    </source>
</evidence>
<gene>
    <name evidence="1" type="ORF">LV82_00169</name>
</gene>
<proteinExistence type="predicted"/>
<dbReference type="AlphaFoldDB" id="A0A2S5JLE3"/>
<name>A0A2S5JLE3_9RHOB</name>